<evidence type="ECO:0000256" key="6">
    <source>
        <dbReference type="ARBA" id="ARBA00023125"/>
    </source>
</evidence>
<dbReference type="SMART" id="SM00448">
    <property type="entry name" value="REC"/>
    <property type="match status" value="1"/>
</dbReference>
<dbReference type="InterPro" id="IPR051552">
    <property type="entry name" value="HptR"/>
</dbReference>
<dbReference type="Gene3D" id="3.40.50.2300">
    <property type="match status" value="1"/>
</dbReference>
<evidence type="ECO:0000256" key="5">
    <source>
        <dbReference type="ARBA" id="ARBA00023015"/>
    </source>
</evidence>
<evidence type="ECO:0000313" key="11">
    <source>
        <dbReference type="EMBL" id="QCT01534.1"/>
    </source>
</evidence>
<dbReference type="PROSITE" id="PS00041">
    <property type="entry name" value="HTH_ARAC_FAMILY_1"/>
    <property type="match status" value="1"/>
</dbReference>
<sequence>MYSVMVVEDEPWIRSAIVKMVEQAGHEFQVVGEAETGEKAWNMIQEHWPILLITDIQMPDMDGLSLIQKIHEHHIPMAIVIISGFDNFQYAQQAIRYGVAEYLLKPVESEKLIDVIHRCTEQLSSHKEMNQYFVKIQQFIEMMYVWDPRLHFNKLHDLVNSILRLKFINAGIRKNLLTILDGKIKEACMDMQINTSHLQLPDLSKDHGILDYFQTLLVVWATEFPNKKSQNSKLIINDICDRLKTSYHYDWTLHEMAEHSHLSPSHFGVLFKRQTGMSPVNYVNHIRIEQAKKLLKDTDKKIYEIAEAVGFANLPYFTRLFKQTVGYSPKEFRKRLGI</sequence>
<keyword evidence="2" id="KW-0963">Cytoplasm</keyword>
<dbReference type="InterPro" id="IPR009057">
    <property type="entry name" value="Homeodomain-like_sf"/>
</dbReference>
<reference evidence="11 12" key="1">
    <citation type="submission" date="2019-05" db="EMBL/GenBank/DDBJ databases">
        <authorList>
            <person name="Chen C."/>
        </authorList>
    </citation>
    <scope>NUCLEOTIDE SEQUENCE [LARGE SCALE GENOMIC DNA]</scope>
    <source>
        <strain evidence="11 12">HB172198</strain>
    </source>
</reference>
<gene>
    <name evidence="11" type="ORF">E6C60_0813</name>
</gene>
<dbReference type="GO" id="GO:0043565">
    <property type="term" value="F:sequence-specific DNA binding"/>
    <property type="evidence" value="ECO:0007669"/>
    <property type="project" value="InterPro"/>
</dbReference>
<evidence type="ECO:0000256" key="2">
    <source>
        <dbReference type="ARBA" id="ARBA00022490"/>
    </source>
</evidence>
<keyword evidence="6" id="KW-0238">DNA-binding</keyword>
<keyword evidence="12" id="KW-1185">Reference proteome</keyword>
<dbReference type="KEGG" id="palo:E6C60_0813"/>
<name>A0A4V1G3K7_9BACL</name>
<dbReference type="PRINTS" id="PR00032">
    <property type="entry name" value="HTHARAC"/>
</dbReference>
<evidence type="ECO:0000256" key="7">
    <source>
        <dbReference type="ARBA" id="ARBA00023163"/>
    </source>
</evidence>
<dbReference type="SMART" id="SM00342">
    <property type="entry name" value="HTH_ARAC"/>
    <property type="match status" value="1"/>
</dbReference>
<dbReference type="InterPro" id="IPR018060">
    <property type="entry name" value="HTH_AraC"/>
</dbReference>
<comment type="subcellular location">
    <subcellularLocation>
        <location evidence="1">Cytoplasm</location>
    </subcellularLocation>
</comment>
<dbReference type="CDD" id="cd17536">
    <property type="entry name" value="REC_YesN-like"/>
    <property type="match status" value="1"/>
</dbReference>
<evidence type="ECO:0000256" key="1">
    <source>
        <dbReference type="ARBA" id="ARBA00004496"/>
    </source>
</evidence>
<feature type="domain" description="Response regulatory" evidence="10">
    <location>
        <begin position="3"/>
        <end position="120"/>
    </location>
</feature>
<dbReference type="GO" id="GO:0005737">
    <property type="term" value="C:cytoplasm"/>
    <property type="evidence" value="ECO:0007669"/>
    <property type="project" value="UniProtKB-SubCell"/>
</dbReference>
<dbReference type="Pfam" id="PF12833">
    <property type="entry name" value="HTH_18"/>
    <property type="match status" value="1"/>
</dbReference>
<dbReference type="Proteomes" id="UP000300879">
    <property type="component" value="Chromosome"/>
</dbReference>
<dbReference type="OrthoDB" id="159632at2"/>
<evidence type="ECO:0000259" key="10">
    <source>
        <dbReference type="PROSITE" id="PS50110"/>
    </source>
</evidence>
<feature type="domain" description="HTH araC/xylS-type" evidence="9">
    <location>
        <begin position="237"/>
        <end position="335"/>
    </location>
</feature>
<dbReference type="GO" id="GO:0000160">
    <property type="term" value="P:phosphorelay signal transduction system"/>
    <property type="evidence" value="ECO:0007669"/>
    <property type="project" value="UniProtKB-KW"/>
</dbReference>
<evidence type="ECO:0000256" key="4">
    <source>
        <dbReference type="ARBA" id="ARBA00023012"/>
    </source>
</evidence>
<dbReference type="EMBL" id="CP040396">
    <property type="protein sequence ID" value="QCT01534.1"/>
    <property type="molecule type" value="Genomic_DNA"/>
</dbReference>
<dbReference type="InterPro" id="IPR011006">
    <property type="entry name" value="CheY-like_superfamily"/>
</dbReference>
<keyword evidence="7" id="KW-0804">Transcription</keyword>
<proteinExistence type="predicted"/>
<dbReference type="SUPFAM" id="SSF46689">
    <property type="entry name" value="Homeodomain-like"/>
    <property type="match status" value="2"/>
</dbReference>
<dbReference type="PANTHER" id="PTHR42713:SF3">
    <property type="entry name" value="TRANSCRIPTIONAL REGULATORY PROTEIN HPTR"/>
    <property type="match status" value="1"/>
</dbReference>
<evidence type="ECO:0000256" key="3">
    <source>
        <dbReference type="ARBA" id="ARBA00022553"/>
    </source>
</evidence>
<dbReference type="PANTHER" id="PTHR42713">
    <property type="entry name" value="HISTIDINE KINASE-RELATED"/>
    <property type="match status" value="1"/>
</dbReference>
<evidence type="ECO:0000313" key="12">
    <source>
        <dbReference type="Proteomes" id="UP000300879"/>
    </source>
</evidence>
<keyword evidence="5" id="KW-0805">Transcription regulation</keyword>
<dbReference type="RefSeq" id="WP_138224654.1">
    <property type="nucleotide sequence ID" value="NZ_CP040396.1"/>
</dbReference>
<protein>
    <submittedName>
        <fullName evidence="11">Two component transcriptional regulator, AraC family</fullName>
    </submittedName>
</protein>
<dbReference type="GO" id="GO:0003700">
    <property type="term" value="F:DNA-binding transcription factor activity"/>
    <property type="evidence" value="ECO:0007669"/>
    <property type="project" value="InterPro"/>
</dbReference>
<dbReference type="PROSITE" id="PS50110">
    <property type="entry name" value="RESPONSE_REGULATORY"/>
    <property type="match status" value="1"/>
</dbReference>
<evidence type="ECO:0000259" key="9">
    <source>
        <dbReference type="PROSITE" id="PS01124"/>
    </source>
</evidence>
<dbReference type="AlphaFoldDB" id="A0A4V1G3K7"/>
<accession>A0A4V1G3K7</accession>
<dbReference type="PROSITE" id="PS01124">
    <property type="entry name" value="HTH_ARAC_FAMILY_2"/>
    <property type="match status" value="1"/>
</dbReference>
<feature type="modified residue" description="4-aspartylphosphate" evidence="8">
    <location>
        <position position="55"/>
    </location>
</feature>
<dbReference type="SUPFAM" id="SSF52172">
    <property type="entry name" value="CheY-like"/>
    <property type="match status" value="1"/>
</dbReference>
<organism evidence="11 12">
    <name type="scientific">Paenibacillus algicola</name>
    <dbReference type="NCBI Taxonomy" id="2565926"/>
    <lineage>
        <taxon>Bacteria</taxon>
        <taxon>Bacillati</taxon>
        <taxon>Bacillota</taxon>
        <taxon>Bacilli</taxon>
        <taxon>Bacillales</taxon>
        <taxon>Paenibacillaceae</taxon>
        <taxon>Paenibacillus</taxon>
    </lineage>
</organism>
<dbReference type="InterPro" id="IPR020449">
    <property type="entry name" value="Tscrpt_reg_AraC-type_HTH"/>
</dbReference>
<keyword evidence="4" id="KW-0902">Two-component regulatory system</keyword>
<dbReference type="Pfam" id="PF00072">
    <property type="entry name" value="Response_reg"/>
    <property type="match status" value="1"/>
</dbReference>
<dbReference type="InterPro" id="IPR018062">
    <property type="entry name" value="HTH_AraC-typ_CS"/>
</dbReference>
<evidence type="ECO:0000256" key="8">
    <source>
        <dbReference type="PROSITE-ProRule" id="PRU00169"/>
    </source>
</evidence>
<dbReference type="InterPro" id="IPR001789">
    <property type="entry name" value="Sig_transdc_resp-reg_receiver"/>
</dbReference>
<keyword evidence="3 8" id="KW-0597">Phosphoprotein</keyword>
<dbReference type="Gene3D" id="1.10.10.60">
    <property type="entry name" value="Homeodomain-like"/>
    <property type="match status" value="2"/>
</dbReference>